<protein>
    <submittedName>
        <fullName evidence="2">Uncharacterized protein</fullName>
    </submittedName>
</protein>
<dbReference type="EMBL" id="CACRXK020000040">
    <property type="protein sequence ID" value="CAB3977289.1"/>
    <property type="molecule type" value="Genomic_DNA"/>
</dbReference>
<dbReference type="AlphaFoldDB" id="A0A6S7FMX6"/>
<feature type="region of interest" description="Disordered" evidence="1">
    <location>
        <begin position="18"/>
        <end position="44"/>
    </location>
</feature>
<organism evidence="2 3">
    <name type="scientific">Paramuricea clavata</name>
    <name type="common">Red gorgonian</name>
    <name type="synonym">Violescent sea-whip</name>
    <dbReference type="NCBI Taxonomy" id="317549"/>
    <lineage>
        <taxon>Eukaryota</taxon>
        <taxon>Metazoa</taxon>
        <taxon>Cnidaria</taxon>
        <taxon>Anthozoa</taxon>
        <taxon>Octocorallia</taxon>
        <taxon>Malacalcyonacea</taxon>
        <taxon>Plexauridae</taxon>
        <taxon>Paramuricea</taxon>
    </lineage>
</organism>
<name>A0A6S7FMX6_PARCT</name>
<accession>A0A6S7FMX6</accession>
<reference evidence="2" key="1">
    <citation type="submission" date="2020-04" db="EMBL/GenBank/DDBJ databases">
        <authorList>
            <person name="Alioto T."/>
            <person name="Alioto T."/>
            <person name="Gomez Garrido J."/>
        </authorList>
    </citation>
    <scope>NUCLEOTIDE SEQUENCE</scope>
    <source>
        <strain evidence="2">A484AB</strain>
    </source>
</reference>
<sequence>MSEVDLDDAIASILADSDEDTASKKKKHSSKRKSSKLSSKALTSSVNDEDFYKNLSKISEEQSNEKQVGIRM</sequence>
<keyword evidence="3" id="KW-1185">Reference proteome</keyword>
<feature type="compositionally biased region" description="Basic residues" evidence="1">
    <location>
        <begin position="24"/>
        <end position="35"/>
    </location>
</feature>
<evidence type="ECO:0000313" key="2">
    <source>
        <dbReference type="EMBL" id="CAB3977289.1"/>
    </source>
</evidence>
<proteinExistence type="predicted"/>
<evidence type="ECO:0000313" key="3">
    <source>
        <dbReference type="Proteomes" id="UP001152795"/>
    </source>
</evidence>
<gene>
    <name evidence="2" type="ORF">PACLA_8A064125</name>
</gene>
<dbReference type="Proteomes" id="UP001152795">
    <property type="component" value="Unassembled WGS sequence"/>
</dbReference>
<evidence type="ECO:0000256" key="1">
    <source>
        <dbReference type="SAM" id="MobiDB-lite"/>
    </source>
</evidence>
<comment type="caution">
    <text evidence="2">The sequence shown here is derived from an EMBL/GenBank/DDBJ whole genome shotgun (WGS) entry which is preliminary data.</text>
</comment>